<dbReference type="AlphaFoldDB" id="A0A3D8SJX2"/>
<evidence type="ECO:0000313" key="1">
    <source>
        <dbReference type="EMBL" id="RDW86603.1"/>
    </source>
</evidence>
<dbReference type="EMBL" id="PVWQ01000003">
    <property type="protein sequence ID" value="RDW86603.1"/>
    <property type="molecule type" value="Genomic_DNA"/>
</dbReference>
<dbReference type="OrthoDB" id="428260at2759"/>
<keyword evidence="2" id="KW-1185">Reference proteome</keyword>
<dbReference type="STRING" id="1810919.A0A3D8SJX2"/>
<reference evidence="1 2" key="1">
    <citation type="journal article" date="2018" name="IMA Fungus">
        <title>IMA Genome-F 9: Draft genome sequence of Annulohypoxylon stygium, Aspergillus mulundensis, Berkeleyomyces basicola (syn. Thielaviopsis basicola), Ceratocystis smalleyi, two Cercospora beticola strains, Coleophoma cylindrospora, Fusarium fracticaudum, Phialophora cf. hyalina, and Morchella septimelata.</title>
        <authorList>
            <person name="Wingfield B.D."/>
            <person name="Bills G.F."/>
            <person name="Dong Y."/>
            <person name="Huang W."/>
            <person name="Nel W.J."/>
            <person name="Swalarsk-Parry B.S."/>
            <person name="Vaghefi N."/>
            <person name="Wilken P.M."/>
            <person name="An Z."/>
            <person name="de Beer Z.W."/>
            <person name="De Vos L."/>
            <person name="Chen L."/>
            <person name="Duong T.A."/>
            <person name="Gao Y."/>
            <person name="Hammerbacher A."/>
            <person name="Kikkert J.R."/>
            <person name="Li Y."/>
            <person name="Li H."/>
            <person name="Li K."/>
            <person name="Li Q."/>
            <person name="Liu X."/>
            <person name="Ma X."/>
            <person name="Naidoo K."/>
            <person name="Pethybridge S.J."/>
            <person name="Sun J."/>
            <person name="Steenkamp E.T."/>
            <person name="van der Nest M.A."/>
            <person name="van Wyk S."/>
            <person name="Wingfield M.J."/>
            <person name="Xiong C."/>
            <person name="Yue Q."/>
            <person name="Zhang X."/>
        </authorList>
    </citation>
    <scope>NUCLEOTIDE SEQUENCE [LARGE SCALE GENOMIC DNA]</scope>
    <source>
        <strain evidence="1 2">DSM 5745</strain>
    </source>
</reference>
<name>A0A3D8SJX2_9EURO</name>
<accession>A0A3D8SJX2</accession>
<dbReference type="RefSeq" id="XP_026606127.1">
    <property type="nucleotide sequence ID" value="XM_026745261.1"/>
</dbReference>
<gene>
    <name evidence="1" type="ORF">DSM5745_03245</name>
</gene>
<proteinExistence type="predicted"/>
<dbReference type="Gene3D" id="3.40.710.10">
    <property type="entry name" value="DD-peptidase/beta-lactamase superfamily"/>
    <property type="match status" value="1"/>
</dbReference>
<dbReference type="GeneID" id="38113615"/>
<dbReference type="Proteomes" id="UP000256690">
    <property type="component" value="Unassembled WGS sequence"/>
</dbReference>
<sequence length="235" mass="25048">MKRIGSVWGVVDVLGRRWSTAPWYGTGLTVSTGILAAILNDGCSPHTGAKLLRPETVQGKASTPYFRNSRLTHTAMFTDQIPAMPIKSNEYTPTGKPEIANATPLQPGPEDLSEGRGLSFALSHAQSPTGRAAGSASWDGVANLFWFADRENGIGGVVASQILLYEDLEVVGCSGAVESIIYNDLVHSHHCWPAIIPQSSSGSTPRGLPELLLADETSNNNMLDMSTGPRKALAY</sequence>
<dbReference type="InterPro" id="IPR012338">
    <property type="entry name" value="Beta-lactam/transpept-like"/>
</dbReference>
<evidence type="ECO:0008006" key="3">
    <source>
        <dbReference type="Google" id="ProtNLM"/>
    </source>
</evidence>
<comment type="caution">
    <text evidence="1">The sequence shown here is derived from an EMBL/GenBank/DDBJ whole genome shotgun (WGS) entry which is preliminary data.</text>
</comment>
<evidence type="ECO:0000313" key="2">
    <source>
        <dbReference type="Proteomes" id="UP000256690"/>
    </source>
</evidence>
<organism evidence="1 2">
    <name type="scientific">Aspergillus mulundensis</name>
    <dbReference type="NCBI Taxonomy" id="1810919"/>
    <lineage>
        <taxon>Eukaryota</taxon>
        <taxon>Fungi</taxon>
        <taxon>Dikarya</taxon>
        <taxon>Ascomycota</taxon>
        <taxon>Pezizomycotina</taxon>
        <taxon>Eurotiomycetes</taxon>
        <taxon>Eurotiomycetidae</taxon>
        <taxon>Eurotiales</taxon>
        <taxon>Aspergillaceae</taxon>
        <taxon>Aspergillus</taxon>
        <taxon>Aspergillus subgen. Nidulantes</taxon>
    </lineage>
</organism>
<protein>
    <recommendedName>
        <fullName evidence="3">Beta-lactamase-related domain-containing protein</fullName>
    </recommendedName>
</protein>